<reference evidence="1 2" key="1">
    <citation type="submission" date="2010-04" db="EMBL/GenBank/DDBJ databases">
        <authorList>
            <person name="Muzny D."/>
            <person name="Qin X."/>
            <person name="Deng J."/>
            <person name="Jiang H."/>
            <person name="Liu Y."/>
            <person name="Qu J."/>
            <person name="Song X.-Z."/>
            <person name="Zhang L."/>
            <person name="Thornton R."/>
            <person name="Coyle M."/>
            <person name="Francisco L."/>
            <person name="Jackson L."/>
            <person name="Javaid M."/>
            <person name="Korchina V."/>
            <person name="Kovar C."/>
            <person name="Mata R."/>
            <person name="Mathew T."/>
            <person name="Ngo R."/>
            <person name="Nguyen L."/>
            <person name="Nguyen N."/>
            <person name="Okwuonu G."/>
            <person name="Ongeri F."/>
            <person name="Pham C."/>
            <person name="Simmons D."/>
            <person name="Wilczek-Boney K."/>
            <person name="Hale W."/>
            <person name="Jakkamsetti A."/>
            <person name="Pham P."/>
            <person name="Ruth R."/>
            <person name="San Lucas F."/>
            <person name="Warren J."/>
            <person name="Zhang J."/>
            <person name="Zhao Z."/>
            <person name="Zhou C."/>
            <person name="Zhu D."/>
            <person name="Lee S."/>
            <person name="Bess C."/>
            <person name="Blankenburg K."/>
            <person name="Forbes L."/>
            <person name="Fu Q."/>
            <person name="Gubbala S."/>
            <person name="Hirani K."/>
            <person name="Jayaseelan J.C."/>
            <person name="Lara F."/>
            <person name="Munidasa M."/>
            <person name="Palculict T."/>
            <person name="Patil S."/>
            <person name="Pu L.-L."/>
            <person name="Saada N."/>
            <person name="Tang L."/>
            <person name="Weissenberger G."/>
            <person name="Zhu Y."/>
            <person name="Hemphill L."/>
            <person name="Shang Y."/>
            <person name="Youmans B."/>
            <person name="Ayvaz T."/>
            <person name="Ross M."/>
            <person name="Santibanez J."/>
            <person name="Aqrawi P."/>
            <person name="Gross S."/>
            <person name="Joshi V."/>
            <person name="Fowler G."/>
            <person name="Nazareth L."/>
            <person name="Reid J."/>
            <person name="Worley K."/>
            <person name="Petrosino J."/>
            <person name="Highlander S."/>
            <person name="Gibbs R."/>
        </authorList>
    </citation>
    <scope>NUCLEOTIDE SEQUENCE [LARGE SCALE GENOMIC DNA]</scope>
    <source>
        <strain evidence="1 2">ATCC BAA-614</strain>
    </source>
</reference>
<keyword evidence="2" id="KW-1185">Reference proteome</keyword>
<dbReference type="Proteomes" id="UP000003653">
    <property type="component" value="Unassembled WGS sequence"/>
</dbReference>
<dbReference type="InterPro" id="IPR009351">
    <property type="entry name" value="AlkZ-like"/>
</dbReference>
<proteinExistence type="predicted"/>
<name>D5PJI6_9MYCO</name>
<dbReference type="EMBL" id="ADNV01000395">
    <property type="protein sequence ID" value="EFG73799.1"/>
    <property type="molecule type" value="Genomic_DNA"/>
</dbReference>
<dbReference type="PANTHER" id="PTHR30528">
    <property type="entry name" value="CYTOPLASMIC PROTEIN"/>
    <property type="match status" value="1"/>
</dbReference>
<accession>D5PJI6</accession>
<comment type="caution">
    <text evidence="1">The sequence shown here is derived from an EMBL/GenBank/DDBJ whole genome shotgun (WGS) entry which is preliminary data.</text>
</comment>
<evidence type="ECO:0008006" key="3">
    <source>
        <dbReference type="Google" id="ProtNLM"/>
    </source>
</evidence>
<evidence type="ECO:0000313" key="1">
    <source>
        <dbReference type="EMBL" id="EFG73799.1"/>
    </source>
</evidence>
<gene>
    <name evidence="1" type="ORF">HMPREF0591_6330</name>
</gene>
<dbReference type="PANTHER" id="PTHR30528:SF0">
    <property type="entry name" value="CYTOPLASMIC PROTEIN"/>
    <property type="match status" value="1"/>
</dbReference>
<dbReference type="HOGENOM" id="CLU_043035_1_0_11"/>
<dbReference type="AlphaFoldDB" id="D5PJI6"/>
<evidence type="ECO:0000313" key="2">
    <source>
        <dbReference type="Proteomes" id="UP000003653"/>
    </source>
</evidence>
<dbReference type="eggNOG" id="COG3214">
    <property type="taxonomic scope" value="Bacteria"/>
</dbReference>
<dbReference type="Pfam" id="PF06224">
    <property type="entry name" value="AlkZ-like"/>
    <property type="match status" value="1"/>
</dbReference>
<sequence length="415" mass="45811">MLSHPGGILGAVSIRTPRLSAAQARRIAVAAQGFSEPRPAGPITRAHLKRLISRIQVLQLDSVSVAVRAHYAPVFSRLGPYDRDVLDRAAWGPCPSRLLAEYWAHEAALMAVDDWPLLRWRMRQYRHGRWGTHIVKANPQLAEDIVAAVAELGPSTAGQIEAHLAAEPRRKKGAWWNRSDTKWVAEALFAAGVLTTATRVGFARHYDLVERVLPASVLAREVDDAEAVRELALRAATALGVATEADIRDYFRLTAQQVKPAIADLLAAGEVERVDVDGWSAPAFLRAGRTVPRSDRGTALLCPFDPLIFFRPRVERLFGFHYRIEIYTPADKRQYGYYVWPLLMDGRLVARVDLKADRAGDTLRVVGAFGEPDVPRPRVIEALAGELRSMASWLELGGFSVATRGDLAADLRAVS</sequence>
<protein>
    <recommendedName>
        <fullName evidence="3">Winged helix-turn-helix domain-containing protein</fullName>
    </recommendedName>
</protein>
<organism evidence="1 2">
    <name type="scientific">Mycobacterium parascrofulaceum ATCC BAA-614</name>
    <dbReference type="NCBI Taxonomy" id="525368"/>
    <lineage>
        <taxon>Bacteria</taxon>
        <taxon>Bacillati</taxon>
        <taxon>Actinomycetota</taxon>
        <taxon>Actinomycetes</taxon>
        <taxon>Mycobacteriales</taxon>
        <taxon>Mycobacteriaceae</taxon>
        <taxon>Mycobacterium</taxon>
        <taxon>Mycobacterium simiae complex</taxon>
    </lineage>
</organism>